<feature type="non-terminal residue" evidence="2">
    <location>
        <position position="1"/>
    </location>
</feature>
<evidence type="ECO:0000256" key="1">
    <source>
        <dbReference type="SAM" id="Phobius"/>
    </source>
</evidence>
<organism evidence="2 3">
    <name type="scientific">Eiseniibacteriota bacterium</name>
    <dbReference type="NCBI Taxonomy" id="2212470"/>
    <lineage>
        <taxon>Bacteria</taxon>
        <taxon>Candidatus Eiseniibacteriota</taxon>
    </lineage>
</organism>
<dbReference type="AlphaFoldDB" id="A0A7Y2H3A3"/>
<dbReference type="EMBL" id="JABDJR010000561">
    <property type="protein sequence ID" value="NNF07866.1"/>
    <property type="molecule type" value="Genomic_DNA"/>
</dbReference>
<evidence type="ECO:0000313" key="2">
    <source>
        <dbReference type="EMBL" id="NNF07866.1"/>
    </source>
</evidence>
<gene>
    <name evidence="2" type="ORF">HKN21_13970</name>
</gene>
<sequence>LYSLLVLRTVHDGSNGAEFVPQIAVLTALLLAVISVTVLIYFIHHIPESINISNIVAGVGKELLGCIDGQFPSRVGTPSRETPVQLREIPAHLTERTLIKANQSGYMQIVDADSLVEVARDEDLILVLKQQPGDFVTPGTTYLIALSATALSKEVIGEIRSAFVLGNQRTRTQDIRFHIDQLVEVAMRAISPGINDPFTAMNCMDWLQTGLEEFSKRDRPDEYRFDEAKNLRLVAEPISYEALLALVFDQLRPYTTVDANAARHMMDMLARLILETSNVSQRKLLFHHAKMLRRECCRRLEDRAVLSEILERYRYIIWMLRDAQYCDRVTRAGEWVKNRR</sequence>
<evidence type="ECO:0000313" key="3">
    <source>
        <dbReference type="Proteomes" id="UP000547674"/>
    </source>
</evidence>
<protein>
    <submittedName>
        <fullName evidence="2">DUF2254 domain-containing protein</fullName>
    </submittedName>
</protein>
<name>A0A7Y2H3A3_UNCEI</name>
<dbReference type="Pfam" id="PF10011">
    <property type="entry name" value="DUF2254"/>
    <property type="match status" value="1"/>
</dbReference>
<keyword evidence="1" id="KW-0812">Transmembrane</keyword>
<proteinExistence type="predicted"/>
<feature type="transmembrane region" description="Helical" evidence="1">
    <location>
        <begin position="20"/>
        <end position="43"/>
    </location>
</feature>
<comment type="caution">
    <text evidence="2">The sequence shown here is derived from an EMBL/GenBank/DDBJ whole genome shotgun (WGS) entry which is preliminary data.</text>
</comment>
<keyword evidence="1" id="KW-0472">Membrane</keyword>
<keyword evidence="1" id="KW-1133">Transmembrane helix</keyword>
<accession>A0A7Y2H3A3</accession>
<dbReference type="InterPro" id="IPR018723">
    <property type="entry name" value="DUF2254_membrane"/>
</dbReference>
<reference evidence="2 3" key="1">
    <citation type="submission" date="2020-03" db="EMBL/GenBank/DDBJ databases">
        <title>Metabolic flexibility allows generalist bacteria to become dominant in a frequently disturbed ecosystem.</title>
        <authorList>
            <person name="Chen Y.-J."/>
            <person name="Leung P.M."/>
            <person name="Bay S.K."/>
            <person name="Hugenholtz P."/>
            <person name="Kessler A.J."/>
            <person name="Shelley G."/>
            <person name="Waite D.W."/>
            <person name="Cook P.L."/>
            <person name="Greening C."/>
        </authorList>
    </citation>
    <scope>NUCLEOTIDE SEQUENCE [LARGE SCALE GENOMIC DNA]</scope>
    <source>
        <strain evidence="2">SS_bin_28</strain>
    </source>
</reference>
<dbReference type="Proteomes" id="UP000547674">
    <property type="component" value="Unassembled WGS sequence"/>
</dbReference>